<sequence>MDNVVNLTQPLVSVIIPAYNAERFIERTLKSVLSQTYKNIEVLVVDDGSQDRTAEIVKSIAAQDQRVILLQQSNSGVATARNLAIQKSKGEFIAPIDADDIWYPQNIEKQVQCILKSESSVGLVYSWSVDIDEADSPNGEFRASKIEGEVYTTLLCHDFIANASSVLIRRSCFDKVRGYDRSLKEQNGQGCEDWDLYLRIAEHYQFRVVPEFLVGYRKLPNSMSCDYTSMAKSRELIWQSIRQKYPNIPPSIYRLSTSSFYMNLARQSSLHGRHKTTLFWLYKSLEKEFFTPFLRLGFYILLIKSLLKLMAQPVTALIWTDHNAWVNFKQRFKSNKQAITITDLNNRLLNTNFKVLAESTLHRLAPMIFGTPKTWLTILKKENGICQPINEL</sequence>
<feature type="domain" description="Glycosyltransferase 2-like" evidence="1">
    <location>
        <begin position="13"/>
        <end position="174"/>
    </location>
</feature>
<evidence type="ECO:0000313" key="3">
    <source>
        <dbReference type="Proteomes" id="UP001050975"/>
    </source>
</evidence>
<dbReference type="PANTHER" id="PTHR43685:SF2">
    <property type="entry name" value="GLYCOSYLTRANSFERASE 2-LIKE DOMAIN-CONTAINING PROTEIN"/>
    <property type="match status" value="1"/>
</dbReference>
<dbReference type="PANTHER" id="PTHR43685">
    <property type="entry name" value="GLYCOSYLTRANSFERASE"/>
    <property type="match status" value="1"/>
</dbReference>
<reference evidence="2" key="1">
    <citation type="submission" date="2019-10" db="EMBL/GenBank/DDBJ databases">
        <title>Draft genome sequece of Microseira wollei NIES-4236.</title>
        <authorList>
            <person name="Yamaguchi H."/>
            <person name="Suzuki S."/>
            <person name="Kawachi M."/>
        </authorList>
    </citation>
    <scope>NUCLEOTIDE SEQUENCE</scope>
    <source>
        <strain evidence="2">NIES-4236</strain>
    </source>
</reference>
<protein>
    <submittedName>
        <fullName evidence="2">Glycosyl transferase family 2</fullName>
    </submittedName>
</protein>
<gene>
    <name evidence="2" type="ORF">MiSe_04010</name>
</gene>
<keyword evidence="2" id="KW-0808">Transferase</keyword>
<proteinExistence type="predicted"/>
<dbReference type="GO" id="GO:0016740">
    <property type="term" value="F:transferase activity"/>
    <property type="evidence" value="ECO:0007669"/>
    <property type="project" value="UniProtKB-KW"/>
</dbReference>
<comment type="caution">
    <text evidence="2">The sequence shown here is derived from an EMBL/GenBank/DDBJ whole genome shotgun (WGS) entry which is preliminary data.</text>
</comment>
<organism evidence="2 3">
    <name type="scientific">Microseira wollei NIES-4236</name>
    <dbReference type="NCBI Taxonomy" id="2530354"/>
    <lineage>
        <taxon>Bacteria</taxon>
        <taxon>Bacillati</taxon>
        <taxon>Cyanobacteriota</taxon>
        <taxon>Cyanophyceae</taxon>
        <taxon>Oscillatoriophycideae</taxon>
        <taxon>Aerosakkonematales</taxon>
        <taxon>Aerosakkonemataceae</taxon>
        <taxon>Microseira</taxon>
    </lineage>
</organism>
<dbReference type="EMBL" id="BLAY01000003">
    <property type="protein sequence ID" value="GET35659.1"/>
    <property type="molecule type" value="Genomic_DNA"/>
</dbReference>
<evidence type="ECO:0000313" key="2">
    <source>
        <dbReference type="EMBL" id="GET35659.1"/>
    </source>
</evidence>
<dbReference type="InterPro" id="IPR001173">
    <property type="entry name" value="Glyco_trans_2-like"/>
</dbReference>
<accession>A0AAV3X101</accession>
<dbReference type="InterPro" id="IPR050834">
    <property type="entry name" value="Glycosyltransf_2"/>
</dbReference>
<keyword evidence="3" id="KW-1185">Reference proteome</keyword>
<dbReference type="CDD" id="cd00761">
    <property type="entry name" value="Glyco_tranf_GTA_type"/>
    <property type="match status" value="1"/>
</dbReference>
<dbReference type="Gene3D" id="3.90.550.10">
    <property type="entry name" value="Spore Coat Polysaccharide Biosynthesis Protein SpsA, Chain A"/>
    <property type="match status" value="1"/>
</dbReference>
<dbReference type="Proteomes" id="UP001050975">
    <property type="component" value="Unassembled WGS sequence"/>
</dbReference>
<dbReference type="RefSeq" id="WP_226573736.1">
    <property type="nucleotide sequence ID" value="NZ_BLAY01000003.1"/>
</dbReference>
<dbReference type="AlphaFoldDB" id="A0AAV3X101"/>
<dbReference type="SUPFAM" id="SSF53448">
    <property type="entry name" value="Nucleotide-diphospho-sugar transferases"/>
    <property type="match status" value="1"/>
</dbReference>
<name>A0AAV3X101_9CYAN</name>
<dbReference type="InterPro" id="IPR029044">
    <property type="entry name" value="Nucleotide-diphossugar_trans"/>
</dbReference>
<dbReference type="Pfam" id="PF00535">
    <property type="entry name" value="Glycos_transf_2"/>
    <property type="match status" value="1"/>
</dbReference>
<evidence type="ECO:0000259" key="1">
    <source>
        <dbReference type="Pfam" id="PF00535"/>
    </source>
</evidence>